<evidence type="ECO:0000256" key="1">
    <source>
        <dbReference type="ARBA" id="ARBA00022737"/>
    </source>
</evidence>
<reference evidence="4 5" key="1">
    <citation type="submission" date="2020-06" db="EMBL/GenBank/DDBJ databases">
        <authorList>
            <consortium name="Wellcome Sanger Institute Data Sharing"/>
        </authorList>
    </citation>
    <scope>NUCLEOTIDE SEQUENCE [LARGE SCALE GENOMIC DNA]</scope>
</reference>
<dbReference type="SUPFAM" id="SSF81901">
    <property type="entry name" value="HCP-like"/>
    <property type="match status" value="1"/>
</dbReference>
<evidence type="ECO:0008006" key="6">
    <source>
        <dbReference type="Google" id="ProtNLM"/>
    </source>
</evidence>
<keyword evidence="2 3" id="KW-0802">TPR repeat</keyword>
<dbReference type="InterPro" id="IPR011990">
    <property type="entry name" value="TPR-like_helical_dom_sf"/>
</dbReference>
<dbReference type="GO" id="GO:0055087">
    <property type="term" value="C:Ski complex"/>
    <property type="evidence" value="ECO:0007669"/>
    <property type="project" value="InterPro"/>
</dbReference>
<dbReference type="PROSITE" id="PS50005">
    <property type="entry name" value="TPR"/>
    <property type="match status" value="4"/>
</dbReference>
<dbReference type="Pfam" id="PF13432">
    <property type="entry name" value="TPR_16"/>
    <property type="match status" value="3"/>
</dbReference>
<dbReference type="InterPro" id="IPR039226">
    <property type="entry name" value="Ski3/TTC37"/>
</dbReference>
<organism evidence="4 5">
    <name type="scientific">Denticeps clupeoides</name>
    <name type="common">denticle herring</name>
    <dbReference type="NCBI Taxonomy" id="299321"/>
    <lineage>
        <taxon>Eukaryota</taxon>
        <taxon>Metazoa</taxon>
        <taxon>Chordata</taxon>
        <taxon>Craniata</taxon>
        <taxon>Vertebrata</taxon>
        <taxon>Euteleostomi</taxon>
        <taxon>Actinopterygii</taxon>
        <taxon>Neopterygii</taxon>
        <taxon>Teleostei</taxon>
        <taxon>Clupei</taxon>
        <taxon>Clupeiformes</taxon>
        <taxon>Denticipitoidei</taxon>
        <taxon>Denticipitidae</taxon>
        <taxon>Denticeps</taxon>
    </lineage>
</organism>
<dbReference type="GO" id="GO:0006401">
    <property type="term" value="P:RNA catabolic process"/>
    <property type="evidence" value="ECO:0007669"/>
    <property type="project" value="InterPro"/>
</dbReference>
<feature type="repeat" description="TPR" evidence="3">
    <location>
        <begin position="40"/>
        <end position="73"/>
    </location>
</feature>
<dbReference type="SUPFAM" id="SSF48452">
    <property type="entry name" value="TPR-like"/>
    <property type="match status" value="3"/>
</dbReference>
<evidence type="ECO:0000313" key="4">
    <source>
        <dbReference type="Ensembl" id="ENSDCDP00010026157.1"/>
    </source>
</evidence>
<evidence type="ECO:0000313" key="5">
    <source>
        <dbReference type="Proteomes" id="UP000694580"/>
    </source>
</evidence>
<keyword evidence="5" id="KW-1185">Reference proteome</keyword>
<dbReference type="Pfam" id="PF13181">
    <property type="entry name" value="TPR_8"/>
    <property type="match status" value="1"/>
</dbReference>
<reference evidence="4" key="3">
    <citation type="submission" date="2025-09" db="UniProtKB">
        <authorList>
            <consortium name="Ensembl"/>
        </authorList>
    </citation>
    <scope>IDENTIFICATION</scope>
</reference>
<keyword evidence="1" id="KW-0677">Repeat</keyword>
<feature type="repeat" description="TPR" evidence="3">
    <location>
        <begin position="547"/>
        <end position="580"/>
    </location>
</feature>
<reference evidence="4" key="2">
    <citation type="submission" date="2025-08" db="UniProtKB">
        <authorList>
            <consortium name="Ensembl"/>
        </authorList>
    </citation>
    <scope>IDENTIFICATION</scope>
</reference>
<accession>A0AAY4BZT1</accession>
<dbReference type="PANTHER" id="PTHR15704:SF7">
    <property type="entry name" value="SUPERKILLER COMPLEX PROTEIN 3"/>
    <property type="match status" value="1"/>
</dbReference>
<feature type="repeat" description="TPR" evidence="3">
    <location>
        <begin position="513"/>
        <end position="546"/>
    </location>
</feature>
<dbReference type="Ensembl" id="ENSDCDT00010032310.1">
    <property type="protein sequence ID" value="ENSDCDP00010026157.1"/>
    <property type="gene ID" value="ENSDCDG00010016480.1"/>
</dbReference>
<dbReference type="PANTHER" id="PTHR15704">
    <property type="entry name" value="SUPERKILLER 3 PROTEIN-RELATED"/>
    <property type="match status" value="1"/>
</dbReference>
<dbReference type="GeneTree" id="ENSGT00390000016407"/>
<dbReference type="Proteomes" id="UP000694580">
    <property type="component" value="Chromosome 11"/>
</dbReference>
<gene>
    <name evidence="4" type="primary">TTC37</name>
</gene>
<name>A0AAY4BZT1_9TELE</name>
<dbReference type="SMART" id="SM00028">
    <property type="entry name" value="TPR"/>
    <property type="match status" value="12"/>
</dbReference>
<protein>
    <recommendedName>
        <fullName evidence="6">Tetratricopeptide repeat domain 37</fullName>
    </recommendedName>
</protein>
<feature type="repeat" description="TPR" evidence="3">
    <location>
        <begin position="811"/>
        <end position="844"/>
    </location>
</feature>
<dbReference type="Gene3D" id="1.25.40.10">
    <property type="entry name" value="Tetratricopeptide repeat domain"/>
    <property type="match status" value="6"/>
</dbReference>
<evidence type="ECO:0000256" key="3">
    <source>
        <dbReference type="PROSITE-ProRule" id="PRU00339"/>
    </source>
</evidence>
<evidence type="ECO:0000256" key="2">
    <source>
        <dbReference type="ARBA" id="ARBA00022803"/>
    </source>
</evidence>
<sequence length="1433" mass="159897">MSSKEVKTALKSARDAIKNKEYKDVLKHCKVVLKLEKNNYNAWVFIGVAASELEQPDQAQAAYRKAAELEPDQLLAWQGLANFYEKNDQADLQTELLKVYHRLVDLYESSDKLKFQEVSRKLVDLYHSQHDYLQRQFLLVLHSPHSHCLTQVPLFSLQLITAYERVLTLTENVPCEEHKKISEDYIQCLSKIPREEDKLQKACKAMGSLYPLQTFPLEILSSYYLTEAVSCFSCLLDLDRNSGPALLGLGGKALQDRKYEEAIKNLTQGLKQVPSCTVGWLSLAQAQQKMHRYPDCAASCSKGMTHPIILNPVACFEKKKKLTVYTDRISDGQCDPVLLFLKGKLFLQKGQNEDALQVSAELLHSHPNAAEGSVLKGLVHMAEDDQQQAEHSFLKAVSQCPESAECNFLLSQLYWTKEETHQDKSKVHTHLLKAAKLDPYFGPVFRYLGHYYREVAKDPTRARGCYKRAFELNSSDVEAGAATVDISMEQGDMDSALAVLQSVTEKATPGSAKWAWIRRGLYHLKTNQNNQAIADLQAALRADPTDWVCWECLGEAYLNRHSFTAALKAFSKAHQLQPDSIYSLYQMAAIKQTLCHYKEAAGEYIQITLKEDYVPALKGLGECFIALARSAMADCLDGKAIQHYIFLTLLRAVQHRPDLSCLWKLLGDACSSCTVVAPVRAQILVPVALSGDDAQNQDQDHILDQRQLLTLGERCYGRALKLMPEAPNLWHDLGINYYHQAQKLMSSSQETEAQPVLQKSLQCIKKAVMLDSANHSYWNALGVVSMAKGIENYALAQHSFIKSVMSERNNVVAWTNLGVLYLKRENIELSHEAFKTAQSLEPLYVRCWIGQALIAEMVDSYDTMDLFRHTTELSTHTEGVKGYAYWVCSTLLDKSNRDSELYRYNIVQMNAVSAAQEALCKYTERVQTDADAFIMLGYLNEQLHLKKQAARKQLPAVCFSECGCNSCEFHSDIGQPEEAVRVYSLVPLEELQDLVGLALAAFRAGHLQDSVTAYEKALAVAPSEKERAYILTALALLQHQMGSVDTAKTLLFKCSLLKEPISESLVCLCALGLVYGDGTLAAAALTELQKLKAATGATMEHRCLLTCTLLALQGNYSSVQREAARGVHSNPGNPSLWALLSRLVAEFCPRKANKALLYSGVNQLASGRHFGECSYRNPLKTIQRAVLLCPDDVATWAGLMAACHTENTACSLRGSTPRRQGLERILMTLAADAQDRPLTQAVEGWALQQALTGLRQAGQYEQAEALCSQWLAEVCRSQGLLVQATVAYKQSLQLASHLGHCSGQMGSLLRLALLALAPCMSNVPGNSWKDLVQEATTEALKLDPTQTVALLIQALLQFSIKTGARETRRLLERLVYSMPAEQTETVASVARWYLLRHLHAKNDIELIDALMDQAKTVKDSRMMDFYRKLFPSA</sequence>
<proteinExistence type="predicted"/>
<dbReference type="InterPro" id="IPR019734">
    <property type="entry name" value="TPR_rpt"/>
</dbReference>